<comment type="caution">
    <text evidence="2">The sequence shown here is derived from an EMBL/GenBank/DDBJ whole genome shotgun (WGS) entry which is preliminary data.</text>
</comment>
<organism evidence="2 3">
    <name type="scientific">Halorhodospira neutriphila</name>
    <dbReference type="NCBI Taxonomy" id="168379"/>
    <lineage>
        <taxon>Bacteria</taxon>
        <taxon>Pseudomonadati</taxon>
        <taxon>Pseudomonadota</taxon>
        <taxon>Gammaproteobacteria</taxon>
        <taxon>Chromatiales</taxon>
        <taxon>Ectothiorhodospiraceae</taxon>
        <taxon>Halorhodospira</taxon>
    </lineage>
</organism>
<reference evidence="2 3" key="1">
    <citation type="journal article" date="2020" name="Microorganisms">
        <title>Osmotic Adaptation and Compatible Solute Biosynthesis of Phototrophic Bacteria as Revealed from Genome Analyses.</title>
        <authorList>
            <person name="Imhoff J.F."/>
            <person name="Rahn T."/>
            <person name="Kunzel S."/>
            <person name="Keller A."/>
            <person name="Neulinger S.C."/>
        </authorList>
    </citation>
    <scope>NUCLEOTIDE SEQUENCE [LARGE SCALE GENOMIC DNA]</scope>
    <source>
        <strain evidence="2 3">DSM 15116</strain>
    </source>
</reference>
<evidence type="ECO:0000256" key="1">
    <source>
        <dbReference type="SAM" id="MobiDB-lite"/>
    </source>
</evidence>
<feature type="region of interest" description="Disordered" evidence="1">
    <location>
        <begin position="1"/>
        <end position="22"/>
    </location>
</feature>
<gene>
    <name evidence="2" type="ORF">CKO13_03955</name>
</gene>
<proteinExistence type="predicted"/>
<evidence type="ECO:0000313" key="2">
    <source>
        <dbReference type="EMBL" id="MBK1726191.1"/>
    </source>
</evidence>
<dbReference type="RefSeq" id="WP_200257038.1">
    <property type="nucleotide sequence ID" value="NZ_NRSH01000028.1"/>
</dbReference>
<name>A0ABS1E714_9GAMM</name>
<sequence>MRLGEPVAEAQLSAHRGQADTFKTQASRITEDAEVLGNVVQGSPSGMNAVHEGAVSDNHGITTVIQNTGHHVVIQEATNVNLSVTP</sequence>
<evidence type="ECO:0000313" key="3">
    <source>
        <dbReference type="Proteomes" id="UP000738126"/>
    </source>
</evidence>
<keyword evidence="3" id="KW-1185">Reference proteome</keyword>
<protein>
    <submittedName>
        <fullName evidence="2">Uncharacterized protein</fullName>
    </submittedName>
</protein>
<dbReference type="EMBL" id="NRSH01000028">
    <property type="protein sequence ID" value="MBK1726191.1"/>
    <property type="molecule type" value="Genomic_DNA"/>
</dbReference>
<dbReference type="Proteomes" id="UP000738126">
    <property type="component" value="Unassembled WGS sequence"/>
</dbReference>
<accession>A0ABS1E714</accession>